<keyword evidence="1" id="KW-0732">Signal</keyword>
<proteinExistence type="predicted"/>
<feature type="signal peptide" evidence="1">
    <location>
        <begin position="1"/>
        <end position="27"/>
    </location>
</feature>
<dbReference type="PANTHER" id="PTHR36573:SF1">
    <property type="entry name" value="INTERMEMBRANE PHOSPHOLIPID TRANSPORT SYSTEM BINDING PROTEIN MLAC"/>
    <property type="match status" value="1"/>
</dbReference>
<gene>
    <name evidence="2" type="ORF">GCM10007420_13500</name>
</gene>
<evidence type="ECO:0008006" key="4">
    <source>
        <dbReference type="Google" id="ProtNLM"/>
    </source>
</evidence>
<dbReference type="RefSeq" id="WP_188451812.1">
    <property type="nucleotide sequence ID" value="NZ_BMFS01000005.1"/>
</dbReference>
<keyword evidence="3" id="KW-1185">Reference proteome</keyword>
<comment type="caution">
    <text evidence="2">The sequence shown here is derived from an EMBL/GenBank/DDBJ whole genome shotgun (WGS) entry which is preliminary data.</text>
</comment>
<dbReference type="InterPro" id="IPR042245">
    <property type="entry name" value="Tgt2/MlaC_sf"/>
</dbReference>
<organism evidence="2 3">
    <name type="scientific">Glycocaulis albus</name>
    <dbReference type="NCBI Taxonomy" id="1382801"/>
    <lineage>
        <taxon>Bacteria</taxon>
        <taxon>Pseudomonadati</taxon>
        <taxon>Pseudomonadota</taxon>
        <taxon>Alphaproteobacteria</taxon>
        <taxon>Maricaulales</taxon>
        <taxon>Maricaulaceae</taxon>
        <taxon>Glycocaulis</taxon>
    </lineage>
</organism>
<reference evidence="3" key="1">
    <citation type="journal article" date="2019" name="Int. J. Syst. Evol. Microbiol.">
        <title>The Global Catalogue of Microorganisms (GCM) 10K type strain sequencing project: providing services to taxonomists for standard genome sequencing and annotation.</title>
        <authorList>
            <consortium name="The Broad Institute Genomics Platform"/>
            <consortium name="The Broad Institute Genome Sequencing Center for Infectious Disease"/>
            <person name="Wu L."/>
            <person name="Ma J."/>
        </authorList>
    </citation>
    <scope>NUCLEOTIDE SEQUENCE [LARGE SCALE GENOMIC DNA]</scope>
    <source>
        <strain evidence="3">CGMCC 1.12766</strain>
    </source>
</reference>
<protein>
    <recommendedName>
        <fullName evidence="4">Toluene tolerance family protein</fullName>
    </recommendedName>
</protein>
<name>A0ABQ1XNT0_9PROT</name>
<accession>A0ABQ1XNT0</accession>
<sequence length="206" mass="22925">MLHLIRLSTISLVAAFAVLAFTQLSHAQDAGEAEAFVQREAQQVIDALQAYNQGELDEETLKRNFRERVDILADVPRITNFVLGRYRRGADEAELEEFRGVFREFAINVYERELGNYAGQTLEVTGSVTRAPGDFIVRSTVRANGAGEDVPVNWRVLSGDEGMKVVDAEVLGVWLAQTQREEITSIIGNARGDISAATRALRQRMQ</sequence>
<dbReference type="Gene3D" id="3.10.450.710">
    <property type="entry name" value="Tgt2/MlaC"/>
    <property type="match status" value="1"/>
</dbReference>
<evidence type="ECO:0000256" key="1">
    <source>
        <dbReference type="SAM" id="SignalP"/>
    </source>
</evidence>
<dbReference type="InterPro" id="IPR008869">
    <property type="entry name" value="MlaC/ttg2D"/>
</dbReference>
<evidence type="ECO:0000313" key="2">
    <source>
        <dbReference type="EMBL" id="GGG98967.1"/>
    </source>
</evidence>
<evidence type="ECO:0000313" key="3">
    <source>
        <dbReference type="Proteomes" id="UP000648722"/>
    </source>
</evidence>
<dbReference type="PANTHER" id="PTHR36573">
    <property type="entry name" value="INTERMEMBRANE PHOSPHOLIPID TRANSPORT SYSTEM BINDING PROTEIN MLAC"/>
    <property type="match status" value="1"/>
</dbReference>
<feature type="chain" id="PRO_5047046677" description="Toluene tolerance family protein" evidence="1">
    <location>
        <begin position="28"/>
        <end position="206"/>
    </location>
</feature>
<dbReference type="Proteomes" id="UP000648722">
    <property type="component" value="Unassembled WGS sequence"/>
</dbReference>
<dbReference type="EMBL" id="BMFS01000005">
    <property type="protein sequence ID" value="GGG98967.1"/>
    <property type="molecule type" value="Genomic_DNA"/>
</dbReference>
<dbReference type="Pfam" id="PF05494">
    <property type="entry name" value="MlaC"/>
    <property type="match status" value="1"/>
</dbReference>